<dbReference type="Proteomes" id="UP000321938">
    <property type="component" value="Unassembled WGS sequence"/>
</dbReference>
<gene>
    <name evidence="2" type="ORF">ES692_03030</name>
</gene>
<protein>
    <submittedName>
        <fullName evidence="2">Porin family protein</fullName>
    </submittedName>
</protein>
<dbReference type="OrthoDB" id="1345369at2"/>
<dbReference type="RefSeq" id="WP_147231105.1">
    <property type="nucleotide sequence ID" value="NZ_VOSB01000003.1"/>
</dbReference>
<proteinExistence type="predicted"/>
<name>A0A5C7BIS3_9FLAO</name>
<evidence type="ECO:0000313" key="3">
    <source>
        <dbReference type="Proteomes" id="UP000321938"/>
    </source>
</evidence>
<evidence type="ECO:0000313" key="2">
    <source>
        <dbReference type="EMBL" id="TXE19739.1"/>
    </source>
</evidence>
<feature type="signal peptide" evidence="1">
    <location>
        <begin position="1"/>
        <end position="21"/>
    </location>
</feature>
<accession>A0A5C7BIS3</accession>
<sequence>MKKTNCLLLLIFLLTINLIQAQEENKSKFNILAYGGIGYGIVDNDNEPNYNLNSNNGEILLNYNLNQKFGIATGIGLNELTGNGFNSIGNFYHERTMVKIPLIATMSSNISEKIRIVGNFGFYGQTIAKDEYRFLNNTQKDIYEGWNFGAQLGLGFVFNMFDNFNAGINYIGQSDFSKFESNNNVGINDKQKMKNLSSIGIILMIEL</sequence>
<keyword evidence="1" id="KW-0732">Signal</keyword>
<dbReference type="AlphaFoldDB" id="A0A5C7BIS3"/>
<comment type="caution">
    <text evidence="2">The sequence shown here is derived from an EMBL/GenBank/DDBJ whole genome shotgun (WGS) entry which is preliminary data.</text>
</comment>
<organism evidence="2 3">
    <name type="scientific">Psychroserpens burtonensis</name>
    <dbReference type="NCBI Taxonomy" id="49278"/>
    <lineage>
        <taxon>Bacteria</taxon>
        <taxon>Pseudomonadati</taxon>
        <taxon>Bacteroidota</taxon>
        <taxon>Flavobacteriia</taxon>
        <taxon>Flavobacteriales</taxon>
        <taxon>Flavobacteriaceae</taxon>
        <taxon>Psychroserpens</taxon>
    </lineage>
</organism>
<evidence type="ECO:0000256" key="1">
    <source>
        <dbReference type="SAM" id="SignalP"/>
    </source>
</evidence>
<reference evidence="2 3" key="1">
    <citation type="submission" date="2019-08" db="EMBL/GenBank/DDBJ databases">
        <title>Genome of Psychroserpens burtonensis ACAM 167.</title>
        <authorList>
            <person name="Bowman J.P."/>
        </authorList>
    </citation>
    <scope>NUCLEOTIDE SEQUENCE [LARGE SCALE GENOMIC DNA]</scope>
    <source>
        <strain evidence="2 3">ACAM 167</strain>
    </source>
</reference>
<keyword evidence="3" id="KW-1185">Reference proteome</keyword>
<feature type="chain" id="PRO_5022675448" evidence="1">
    <location>
        <begin position="22"/>
        <end position="207"/>
    </location>
</feature>
<dbReference type="EMBL" id="VOSB01000003">
    <property type="protein sequence ID" value="TXE19739.1"/>
    <property type="molecule type" value="Genomic_DNA"/>
</dbReference>